<keyword evidence="2" id="KW-1185">Reference proteome</keyword>
<name>D9J0Z4_9CAUD</name>
<sequence length="91" mass="10471">MVLNIDSSIEDIKNWVTEEDILKVISAMEYITKEDLTKEDLTKEDLTKEDLTKEDLTKEDLTKEDLTKEDIDSIRETDNSINKTLSDSSSN</sequence>
<protein>
    <submittedName>
        <fullName evidence="1">Gp196</fullName>
    </submittedName>
</protein>
<dbReference type="GeneID" id="10359227"/>
<dbReference type="EMBL" id="HM242243">
    <property type="protein sequence ID" value="ADJ53231.1"/>
    <property type="molecule type" value="Genomic_DNA"/>
</dbReference>
<proteinExistence type="predicted"/>
<dbReference type="RefSeq" id="YP_004301530.1">
    <property type="nucleotide sequence ID" value="NC_015253.1"/>
</dbReference>
<dbReference type="Proteomes" id="UP000000331">
    <property type="component" value="Segment"/>
</dbReference>
<accession>D9J0Z4</accession>
<organism evidence="1 2">
    <name type="scientific">Brochothrix phage A9</name>
    <dbReference type="NCBI Taxonomy" id="857312"/>
    <lineage>
        <taxon>Viruses</taxon>
        <taxon>Duplodnaviria</taxon>
        <taxon>Heunggongvirae</taxon>
        <taxon>Uroviricota</taxon>
        <taxon>Caudoviricetes</taxon>
        <taxon>Herelleviridae</taxon>
        <taxon>Klumppvirus</taxon>
        <taxon>Klumppvirus A9</taxon>
    </lineage>
</organism>
<dbReference type="KEGG" id="vg:10359227"/>
<evidence type="ECO:0000313" key="2">
    <source>
        <dbReference type="Proteomes" id="UP000000331"/>
    </source>
</evidence>
<evidence type="ECO:0000313" key="1">
    <source>
        <dbReference type="EMBL" id="ADJ53231.1"/>
    </source>
</evidence>
<reference evidence="1 2" key="1">
    <citation type="journal article" date="2010" name="J. Bacteriol.">
        <title>Brochothrix thermosphacta bacteriophages feature heterogeneous and highly mosaic genomes and utilize unique prophage insertion sites.</title>
        <authorList>
            <person name="Kilcher S."/>
            <person name="Loessner M.J."/>
            <person name="Klumpp J."/>
        </authorList>
    </citation>
    <scope>NUCLEOTIDE SEQUENCE [LARGE SCALE GENOMIC DNA]</scope>
</reference>